<protein>
    <submittedName>
        <fullName evidence="8">Serine/threonine-protein kinase</fullName>
        <ecNumber evidence="8">2.7.11.1</ecNumber>
    </submittedName>
</protein>
<dbReference type="PROSITE" id="PS50011">
    <property type="entry name" value="PROTEIN_KINASE_DOM"/>
    <property type="match status" value="1"/>
</dbReference>
<reference evidence="9" key="1">
    <citation type="journal article" date="2019" name="Int. J. Syst. Evol. Microbiol.">
        <title>The Global Catalogue of Microorganisms (GCM) 10K type strain sequencing project: providing services to taxonomists for standard genome sequencing and annotation.</title>
        <authorList>
            <consortium name="The Broad Institute Genomics Platform"/>
            <consortium name="The Broad Institute Genome Sequencing Center for Infectious Disease"/>
            <person name="Wu L."/>
            <person name="Ma J."/>
        </authorList>
    </citation>
    <scope>NUCLEOTIDE SEQUENCE [LARGE SCALE GENOMIC DNA]</scope>
    <source>
        <strain evidence="9">CCUG 66188</strain>
    </source>
</reference>
<evidence type="ECO:0000256" key="6">
    <source>
        <dbReference type="SAM" id="Phobius"/>
    </source>
</evidence>
<gene>
    <name evidence="8" type="ORF">ACFQFQ_26885</name>
</gene>
<dbReference type="Proteomes" id="UP001596353">
    <property type="component" value="Unassembled WGS sequence"/>
</dbReference>
<keyword evidence="6" id="KW-0812">Transmembrane</keyword>
<dbReference type="CDD" id="cd14014">
    <property type="entry name" value="STKc_PknB_like"/>
    <property type="match status" value="1"/>
</dbReference>
<evidence type="ECO:0000256" key="1">
    <source>
        <dbReference type="ARBA" id="ARBA00022679"/>
    </source>
</evidence>
<evidence type="ECO:0000259" key="7">
    <source>
        <dbReference type="PROSITE" id="PS50011"/>
    </source>
</evidence>
<evidence type="ECO:0000256" key="2">
    <source>
        <dbReference type="ARBA" id="ARBA00022741"/>
    </source>
</evidence>
<organism evidence="8 9">
    <name type="scientific">Sulfitobacter porphyrae</name>
    <dbReference type="NCBI Taxonomy" id="1246864"/>
    <lineage>
        <taxon>Bacteria</taxon>
        <taxon>Pseudomonadati</taxon>
        <taxon>Pseudomonadota</taxon>
        <taxon>Alphaproteobacteria</taxon>
        <taxon>Rhodobacterales</taxon>
        <taxon>Roseobacteraceae</taxon>
        <taxon>Sulfitobacter</taxon>
    </lineage>
</organism>
<evidence type="ECO:0000313" key="8">
    <source>
        <dbReference type="EMBL" id="MFC6762332.1"/>
    </source>
</evidence>
<keyword evidence="4 5" id="KW-0067">ATP-binding</keyword>
<dbReference type="EC" id="2.7.11.1" evidence="8"/>
<dbReference type="InterPro" id="IPR050339">
    <property type="entry name" value="CC_SR_Kinase"/>
</dbReference>
<feature type="transmembrane region" description="Helical" evidence="6">
    <location>
        <begin position="274"/>
        <end position="293"/>
    </location>
</feature>
<feature type="binding site" evidence="5">
    <location>
        <position position="25"/>
    </location>
    <ligand>
        <name>ATP</name>
        <dbReference type="ChEBI" id="CHEBI:30616"/>
    </ligand>
</feature>
<evidence type="ECO:0000256" key="4">
    <source>
        <dbReference type="ARBA" id="ARBA00022840"/>
    </source>
</evidence>
<evidence type="ECO:0000256" key="5">
    <source>
        <dbReference type="PROSITE-ProRule" id="PRU10141"/>
    </source>
</evidence>
<dbReference type="SUPFAM" id="SSF56112">
    <property type="entry name" value="Protein kinase-like (PK-like)"/>
    <property type="match status" value="1"/>
</dbReference>
<dbReference type="Pfam" id="PF00069">
    <property type="entry name" value="Pkinase"/>
    <property type="match status" value="1"/>
</dbReference>
<dbReference type="GO" id="GO:0004674">
    <property type="term" value="F:protein serine/threonine kinase activity"/>
    <property type="evidence" value="ECO:0007669"/>
    <property type="project" value="UniProtKB-EC"/>
</dbReference>
<proteinExistence type="predicted"/>
<evidence type="ECO:0000313" key="9">
    <source>
        <dbReference type="Proteomes" id="UP001596353"/>
    </source>
</evidence>
<dbReference type="EMBL" id="JBHSWG010000004">
    <property type="protein sequence ID" value="MFC6762332.1"/>
    <property type="molecule type" value="Genomic_DNA"/>
</dbReference>
<dbReference type="PROSITE" id="PS00107">
    <property type="entry name" value="PROTEIN_KINASE_ATP"/>
    <property type="match status" value="1"/>
</dbReference>
<accession>A0ABW2B9R5</accession>
<comment type="caution">
    <text evidence="8">The sequence shown here is derived from an EMBL/GenBank/DDBJ whole genome shotgun (WGS) entry which is preliminary data.</text>
</comment>
<sequence>MLGRGGTGEVYLARNQINERDCAIKALNAQFSDNAEYIDLMRREDQMRAIQHDAVVRYTEVSRSDAGHVFLVMDYVEGPSLSDVMEDRKLTPRELLIVAHRVLEGLVATHAHGIVHRDLSPDNIILRGGKPERSTIIDFGIAKDTAAGARTIVGNQFAGKYEYAAPEQLDGKATSQADLYALGATLLAAWRRDVPDLGTTPGEIMRRKAAALDTDGVPDPLRPLIEWLTQLRPEDRPKDAAEAVAWLDNQFRPDTGTQTEGPGGKARKRSRAPLVLGLVAFCAAAVGAAWFTGMLDDLFAPALQIASPMK</sequence>
<keyword evidence="1 8" id="KW-0808">Transferase</keyword>
<keyword evidence="6" id="KW-0472">Membrane</keyword>
<keyword evidence="6" id="KW-1133">Transmembrane helix</keyword>
<dbReference type="InterPro" id="IPR008266">
    <property type="entry name" value="Tyr_kinase_AS"/>
</dbReference>
<evidence type="ECO:0000256" key="3">
    <source>
        <dbReference type="ARBA" id="ARBA00022777"/>
    </source>
</evidence>
<dbReference type="PROSITE" id="PS00109">
    <property type="entry name" value="PROTEIN_KINASE_TYR"/>
    <property type="match status" value="1"/>
</dbReference>
<dbReference type="InterPro" id="IPR017441">
    <property type="entry name" value="Protein_kinase_ATP_BS"/>
</dbReference>
<dbReference type="InterPro" id="IPR011009">
    <property type="entry name" value="Kinase-like_dom_sf"/>
</dbReference>
<feature type="domain" description="Protein kinase" evidence="7">
    <location>
        <begin position="1"/>
        <end position="247"/>
    </location>
</feature>
<dbReference type="PANTHER" id="PTHR11042">
    <property type="entry name" value="EUKARYOTIC TRANSLATION INITIATION FACTOR 2-ALPHA KINASE EIF2-ALPHA KINASE -RELATED"/>
    <property type="match status" value="1"/>
</dbReference>
<keyword evidence="3 8" id="KW-0418">Kinase</keyword>
<dbReference type="Gene3D" id="3.30.200.20">
    <property type="entry name" value="Phosphorylase Kinase, domain 1"/>
    <property type="match status" value="1"/>
</dbReference>
<dbReference type="Gene3D" id="1.10.510.10">
    <property type="entry name" value="Transferase(Phosphotransferase) domain 1"/>
    <property type="match status" value="1"/>
</dbReference>
<keyword evidence="2 5" id="KW-0547">Nucleotide-binding</keyword>
<dbReference type="InterPro" id="IPR000719">
    <property type="entry name" value="Prot_kinase_dom"/>
</dbReference>
<name>A0ABW2B9R5_9RHOB</name>
<keyword evidence="9" id="KW-1185">Reference proteome</keyword>